<protein>
    <submittedName>
        <fullName evidence="3">Uncharacterized protein</fullName>
    </submittedName>
</protein>
<dbReference type="EMBL" id="QPFP01000057">
    <property type="protein sequence ID" value="TEB25428.1"/>
    <property type="molecule type" value="Genomic_DNA"/>
</dbReference>
<evidence type="ECO:0000313" key="4">
    <source>
        <dbReference type="Proteomes" id="UP000298030"/>
    </source>
</evidence>
<accession>A0A4Y7SUY5</accession>
<evidence type="ECO:0000256" key="1">
    <source>
        <dbReference type="SAM" id="MobiDB-lite"/>
    </source>
</evidence>
<gene>
    <name evidence="3" type="ORF">FA13DRAFT_1796514</name>
</gene>
<name>A0A4Y7SUY5_COPMI</name>
<sequence length="139" mass="16179">MNANNSLEKHTPPLYVIALIIIGAILLGISFCWCWARQSRRHRRSRSSPERGRIAQWVANNSIEDREEKISARRARIQEAMHGRDYDDPRRARMTEELRRGSSSPTILHRTPTIRSPVRQSFFVHPPKTAHLRPHRSPT</sequence>
<reference evidence="3 4" key="1">
    <citation type="journal article" date="2019" name="Nat. Ecol. Evol.">
        <title>Megaphylogeny resolves global patterns of mushroom evolution.</title>
        <authorList>
            <person name="Varga T."/>
            <person name="Krizsan K."/>
            <person name="Foldi C."/>
            <person name="Dima B."/>
            <person name="Sanchez-Garcia M."/>
            <person name="Sanchez-Ramirez S."/>
            <person name="Szollosi G.J."/>
            <person name="Szarkandi J.G."/>
            <person name="Papp V."/>
            <person name="Albert L."/>
            <person name="Andreopoulos W."/>
            <person name="Angelini C."/>
            <person name="Antonin V."/>
            <person name="Barry K.W."/>
            <person name="Bougher N.L."/>
            <person name="Buchanan P."/>
            <person name="Buyck B."/>
            <person name="Bense V."/>
            <person name="Catcheside P."/>
            <person name="Chovatia M."/>
            <person name="Cooper J."/>
            <person name="Damon W."/>
            <person name="Desjardin D."/>
            <person name="Finy P."/>
            <person name="Geml J."/>
            <person name="Haridas S."/>
            <person name="Hughes K."/>
            <person name="Justo A."/>
            <person name="Karasinski D."/>
            <person name="Kautmanova I."/>
            <person name="Kiss B."/>
            <person name="Kocsube S."/>
            <person name="Kotiranta H."/>
            <person name="LaButti K.M."/>
            <person name="Lechner B.E."/>
            <person name="Liimatainen K."/>
            <person name="Lipzen A."/>
            <person name="Lukacs Z."/>
            <person name="Mihaltcheva S."/>
            <person name="Morgado L.N."/>
            <person name="Niskanen T."/>
            <person name="Noordeloos M.E."/>
            <person name="Ohm R.A."/>
            <person name="Ortiz-Santana B."/>
            <person name="Ovrebo C."/>
            <person name="Racz N."/>
            <person name="Riley R."/>
            <person name="Savchenko A."/>
            <person name="Shiryaev A."/>
            <person name="Soop K."/>
            <person name="Spirin V."/>
            <person name="Szebenyi C."/>
            <person name="Tomsovsky M."/>
            <person name="Tulloss R.E."/>
            <person name="Uehling J."/>
            <person name="Grigoriev I.V."/>
            <person name="Vagvolgyi C."/>
            <person name="Papp T."/>
            <person name="Martin F.M."/>
            <person name="Miettinen O."/>
            <person name="Hibbett D.S."/>
            <person name="Nagy L.G."/>
        </authorList>
    </citation>
    <scope>NUCLEOTIDE SEQUENCE [LARGE SCALE GENOMIC DNA]</scope>
    <source>
        <strain evidence="3 4">FP101781</strain>
    </source>
</reference>
<comment type="caution">
    <text evidence="3">The sequence shown here is derived from an EMBL/GenBank/DDBJ whole genome shotgun (WGS) entry which is preliminary data.</text>
</comment>
<evidence type="ECO:0000313" key="3">
    <source>
        <dbReference type="EMBL" id="TEB25428.1"/>
    </source>
</evidence>
<keyword evidence="2" id="KW-1133">Transmembrane helix</keyword>
<evidence type="ECO:0000256" key="2">
    <source>
        <dbReference type="SAM" id="Phobius"/>
    </source>
</evidence>
<feature type="compositionally biased region" description="Basic and acidic residues" evidence="1">
    <location>
        <begin position="80"/>
        <end position="100"/>
    </location>
</feature>
<dbReference type="AlphaFoldDB" id="A0A4Y7SUY5"/>
<organism evidence="3 4">
    <name type="scientific">Coprinellus micaceus</name>
    <name type="common">Glistening ink-cap mushroom</name>
    <name type="synonym">Coprinus micaceus</name>
    <dbReference type="NCBI Taxonomy" id="71717"/>
    <lineage>
        <taxon>Eukaryota</taxon>
        <taxon>Fungi</taxon>
        <taxon>Dikarya</taxon>
        <taxon>Basidiomycota</taxon>
        <taxon>Agaricomycotina</taxon>
        <taxon>Agaricomycetes</taxon>
        <taxon>Agaricomycetidae</taxon>
        <taxon>Agaricales</taxon>
        <taxon>Agaricineae</taxon>
        <taxon>Psathyrellaceae</taxon>
        <taxon>Coprinellus</taxon>
    </lineage>
</organism>
<feature type="transmembrane region" description="Helical" evidence="2">
    <location>
        <begin position="14"/>
        <end position="36"/>
    </location>
</feature>
<dbReference type="OrthoDB" id="10518021at2759"/>
<proteinExistence type="predicted"/>
<keyword evidence="2" id="KW-0812">Transmembrane</keyword>
<keyword evidence="2" id="KW-0472">Membrane</keyword>
<feature type="region of interest" description="Disordered" evidence="1">
    <location>
        <begin position="80"/>
        <end position="111"/>
    </location>
</feature>
<keyword evidence="4" id="KW-1185">Reference proteome</keyword>
<dbReference type="Proteomes" id="UP000298030">
    <property type="component" value="Unassembled WGS sequence"/>
</dbReference>